<keyword evidence="1" id="KW-0175">Coiled coil</keyword>
<evidence type="ECO:0000313" key="3">
    <source>
        <dbReference type="EMBL" id="AMY08844.1"/>
    </source>
</evidence>
<dbReference type="KEGG" id="abac:LuPra_02050"/>
<sequence length="713" mass="76540">MLLLATASSTSAQGPATVPPGPAAPRTRASDRTEQGAVLSPPDAARLPVRRVVLYKSGVGYFEHLGRVRGDQAVSIDLTSGQLDDVLKSLTTADLGNGRVTGITFNSSAPVEQRLRMLGLPLGASTSPADLLNALRGARVEVQAGSAAIVGRILSLEERQRTADGATETRQELTIVTDAGLVRTFTLGPAIGIRLAEAEMRGELSQYLDLVGSTRARDVRRLRIGTTGSGVRDLLVSYVSEVPVWKSTYRLVIPSAGNRAPFLQGWAIVDNTLGEDWTDVELSLVAGAPQSFVQQVSQPLYTRRPVVPLPRTAMLTPQTHDGTLEAFAKAESVEGGIPGGALGGVVGGLPSAPNAAPVPAPLKEARSREDAVVESLAAAPVAARGQELGDLFQYTLTQPITVRRNQSALVPIVQADVAIERVSLWNAASGTGRPWRAVWLTNDTGLTLDGGSVALVEGGAFAGEGLLEAIQPKERRLISYAVDLAARVSVVHDGGPRRVSRMRIGKGAFVQVVQERVTSTYTIRNEDSTARTFVIEHARRDGWSLAAGTATPAEATAAQHRFRVVVDPRASTELKVEQVREVETRVAVTTITSDQIALILQGRDVDASVAPQLRAVMAQNAEVTRLQSAVRERRAEIERIEKDQARVRENLAALKTSAEERQLVARYASQLNTQEDRLVVLRRDIEDLELQRVKAQDELVRLANAVALDITME</sequence>
<evidence type="ECO:0000256" key="2">
    <source>
        <dbReference type="SAM" id="MobiDB-lite"/>
    </source>
</evidence>
<evidence type="ECO:0000313" key="4">
    <source>
        <dbReference type="Proteomes" id="UP000076079"/>
    </source>
</evidence>
<accession>A0A143PM44</accession>
<dbReference type="RefSeq" id="WP_157898972.1">
    <property type="nucleotide sequence ID" value="NZ_CP015136.1"/>
</dbReference>
<evidence type="ECO:0000256" key="1">
    <source>
        <dbReference type="SAM" id="Coils"/>
    </source>
</evidence>
<keyword evidence="4" id="KW-1185">Reference proteome</keyword>
<reference evidence="3 4" key="1">
    <citation type="journal article" date="2016" name="Genome Announc.">
        <title>First Complete Genome Sequence of a Subdivision 6 Acidobacterium Strain.</title>
        <authorList>
            <person name="Huang S."/>
            <person name="Vieira S."/>
            <person name="Bunk B."/>
            <person name="Riedel T."/>
            <person name="Sproer C."/>
            <person name="Overmann J."/>
        </authorList>
    </citation>
    <scope>NUCLEOTIDE SEQUENCE [LARGE SCALE GENOMIC DNA]</scope>
    <source>
        <strain evidence="4">DSM 100886 HEG_-6_39</strain>
    </source>
</reference>
<name>A0A143PM44_LUTPR</name>
<feature type="region of interest" description="Disordered" evidence="2">
    <location>
        <begin position="7"/>
        <end position="42"/>
    </location>
</feature>
<feature type="coiled-coil region" evidence="1">
    <location>
        <begin position="623"/>
        <end position="705"/>
    </location>
</feature>
<dbReference type="OrthoDB" id="580912at2"/>
<reference evidence="4" key="2">
    <citation type="submission" date="2016-04" db="EMBL/GenBank/DDBJ databases">
        <title>First Complete Genome Sequence of a Subdivision 6 Acidobacterium.</title>
        <authorList>
            <person name="Huang S."/>
            <person name="Vieira S."/>
            <person name="Bunk B."/>
            <person name="Riedel T."/>
            <person name="Sproeer C."/>
            <person name="Overmann J."/>
        </authorList>
    </citation>
    <scope>NUCLEOTIDE SEQUENCE [LARGE SCALE GENOMIC DNA]</scope>
    <source>
        <strain evidence="4">DSM 100886 HEG_-6_39</strain>
    </source>
</reference>
<organism evidence="3 4">
    <name type="scientific">Luteitalea pratensis</name>
    <dbReference type="NCBI Taxonomy" id="1855912"/>
    <lineage>
        <taxon>Bacteria</taxon>
        <taxon>Pseudomonadati</taxon>
        <taxon>Acidobacteriota</taxon>
        <taxon>Vicinamibacteria</taxon>
        <taxon>Vicinamibacterales</taxon>
        <taxon>Vicinamibacteraceae</taxon>
        <taxon>Luteitalea</taxon>
    </lineage>
</organism>
<proteinExistence type="predicted"/>
<dbReference type="EMBL" id="CP015136">
    <property type="protein sequence ID" value="AMY08844.1"/>
    <property type="molecule type" value="Genomic_DNA"/>
</dbReference>
<protein>
    <recommendedName>
        <fullName evidence="5">DUF4139 domain-containing protein</fullName>
    </recommendedName>
</protein>
<dbReference type="STRING" id="1855912.LuPra_02050"/>
<gene>
    <name evidence="3" type="ORF">LuPra_02050</name>
</gene>
<dbReference type="Proteomes" id="UP000076079">
    <property type="component" value="Chromosome"/>
</dbReference>
<evidence type="ECO:0008006" key="5">
    <source>
        <dbReference type="Google" id="ProtNLM"/>
    </source>
</evidence>
<dbReference type="AlphaFoldDB" id="A0A143PM44"/>